<evidence type="ECO:0000313" key="2">
    <source>
        <dbReference type="Proteomes" id="UP001058650"/>
    </source>
</evidence>
<reference evidence="1" key="1">
    <citation type="submission" date="2022-08" db="EMBL/GenBank/DDBJ databases">
        <title>The complete genome sequence of the thermophilic bacterium Laceyella sacchari FBKL4.010 reveals the basis for tetramethylpyrazine biosynthesis in Moutai-flavor Daqu.</title>
        <authorList>
            <person name="Li D."/>
            <person name="Huang W."/>
            <person name="Wang C."/>
            <person name="Qiu S."/>
        </authorList>
    </citation>
    <scope>NUCLEOTIDE SEQUENCE</scope>
    <source>
        <strain evidence="1">FBKL4.014</strain>
        <plasmid evidence="1">unnamed</plasmid>
    </source>
</reference>
<evidence type="ECO:0008006" key="3">
    <source>
        <dbReference type="Google" id="ProtNLM"/>
    </source>
</evidence>
<keyword evidence="2" id="KW-1185">Reference proteome</keyword>
<protein>
    <recommendedName>
        <fullName evidence="3">Helix-turn-helix DNA binding domain protein</fullName>
    </recommendedName>
</protein>
<proteinExistence type="predicted"/>
<keyword evidence="1" id="KW-0813">Transport</keyword>
<gene>
    <name evidence="1" type="ORF">NYR52_16435</name>
</gene>
<keyword evidence="1" id="KW-0614">Plasmid</keyword>
<name>A0ABY5U8D8_LACSH</name>
<accession>A0ABY5U8D8</accession>
<geneLocation type="plasmid" evidence="1 2">
    <name>unnamed</name>
</geneLocation>
<organism evidence="1 2">
    <name type="scientific">Laceyella sacchari</name>
    <name type="common">Thermoactinomyces thalpophilus</name>
    <dbReference type="NCBI Taxonomy" id="37482"/>
    <lineage>
        <taxon>Bacteria</taxon>
        <taxon>Bacillati</taxon>
        <taxon>Bacillota</taxon>
        <taxon>Bacilli</taxon>
        <taxon>Bacillales</taxon>
        <taxon>Thermoactinomycetaceae</taxon>
        <taxon>Laceyella</taxon>
    </lineage>
</organism>
<evidence type="ECO:0000313" key="1">
    <source>
        <dbReference type="EMBL" id="UWE05305.1"/>
    </source>
</evidence>
<dbReference type="Proteomes" id="UP001058650">
    <property type="component" value="Plasmid unnamed"/>
</dbReference>
<keyword evidence="1" id="KW-0762">Sugar transport</keyword>
<sequence>MSAPQPKHRRRGRPALKEPNYIACLDWNFGWHWDDVKLVQEMWENNDSGDDIADCVGRPAEEVAILIMDRVNKGYLHERPGGWYGRERRRRG</sequence>
<dbReference type="RefSeq" id="WP_259436799.1">
    <property type="nucleotide sequence ID" value="NZ_CP103867.1"/>
</dbReference>
<dbReference type="EMBL" id="CP103867">
    <property type="protein sequence ID" value="UWE05305.1"/>
    <property type="molecule type" value="Genomic_DNA"/>
</dbReference>